<dbReference type="Pfam" id="PF00293">
    <property type="entry name" value="NUDIX"/>
    <property type="match status" value="1"/>
</dbReference>
<name>A0A136KKB6_9BACT</name>
<dbReference type="PROSITE" id="PS51462">
    <property type="entry name" value="NUDIX"/>
    <property type="match status" value="1"/>
</dbReference>
<sequence>MQDEIFDIVDEDGLIISEATREEAHQNPNLLHPVVHAWIFNHKGQVLLQKRAKTKKLGAGLWDISVGGHLVKGDNPKDGLERELREELYIVSYEAYLIDTYIVRQESQSEYIYLYLIYIDNPDQDFYLQEEEVEEVRWYDLKEIINGIHYRQLLCTQWVWNQLPVVLQYLAKSALKDRHFVQHPSSQT</sequence>
<dbReference type="CDD" id="cd04692">
    <property type="entry name" value="NUDIX_Hydrolase"/>
    <property type="match status" value="1"/>
</dbReference>
<dbReference type="Proteomes" id="UP000070449">
    <property type="component" value="Unassembled WGS sequence"/>
</dbReference>
<gene>
    <name evidence="2" type="primary">idi</name>
    <name evidence="2" type="ORF">UZ20_WS6002000204</name>
</gene>
<dbReference type="Gene3D" id="3.90.79.10">
    <property type="entry name" value="Nucleoside Triphosphate Pyrophosphohydrolase"/>
    <property type="match status" value="1"/>
</dbReference>
<dbReference type="InterPro" id="IPR000086">
    <property type="entry name" value="NUDIX_hydrolase_dom"/>
</dbReference>
<evidence type="ECO:0000313" key="3">
    <source>
        <dbReference type="Proteomes" id="UP000070449"/>
    </source>
</evidence>
<dbReference type="PANTHER" id="PTHR10885">
    <property type="entry name" value="ISOPENTENYL-DIPHOSPHATE DELTA-ISOMERASE"/>
    <property type="match status" value="1"/>
</dbReference>
<dbReference type="AlphaFoldDB" id="A0A136KKB6"/>
<dbReference type="EC" id="5.3.3.2" evidence="2"/>
<keyword evidence="2" id="KW-0413">Isomerase</keyword>
<dbReference type="STRING" id="1617427.UZ20_WS6002000204"/>
<proteinExistence type="predicted"/>
<comment type="caution">
    <text evidence="2">The sequence shown here is derived from an EMBL/GenBank/DDBJ whole genome shotgun (WGS) entry which is preliminary data.</text>
</comment>
<evidence type="ECO:0000259" key="1">
    <source>
        <dbReference type="PROSITE" id="PS51462"/>
    </source>
</evidence>
<dbReference type="SUPFAM" id="SSF55811">
    <property type="entry name" value="Nudix"/>
    <property type="match status" value="1"/>
</dbReference>
<dbReference type="PANTHER" id="PTHR10885:SF0">
    <property type="entry name" value="ISOPENTENYL-DIPHOSPHATE DELTA-ISOMERASE"/>
    <property type="match status" value="1"/>
</dbReference>
<evidence type="ECO:0000313" key="2">
    <source>
        <dbReference type="EMBL" id="KXK09895.1"/>
    </source>
</evidence>
<dbReference type="GO" id="GO:0004452">
    <property type="term" value="F:isopentenyl-diphosphate delta-isomerase activity"/>
    <property type="evidence" value="ECO:0007669"/>
    <property type="project" value="UniProtKB-EC"/>
</dbReference>
<accession>A0A136KKB6</accession>
<feature type="domain" description="Nudix hydrolase" evidence="1">
    <location>
        <begin position="30"/>
        <end position="161"/>
    </location>
</feature>
<organism evidence="2 3">
    <name type="scientific">candidate division WS6 bacterium OLB21</name>
    <dbReference type="NCBI Taxonomy" id="1617427"/>
    <lineage>
        <taxon>Bacteria</taxon>
        <taxon>Candidatus Dojkabacteria</taxon>
    </lineage>
</organism>
<dbReference type="EMBL" id="JYPD01000011">
    <property type="protein sequence ID" value="KXK09895.1"/>
    <property type="molecule type" value="Genomic_DNA"/>
</dbReference>
<reference evidence="2 3" key="1">
    <citation type="submission" date="2015-02" db="EMBL/GenBank/DDBJ databases">
        <title>Improved understanding of the partial-nitritation anammox process through 23 genomes representing the majority of the microbial community.</title>
        <authorList>
            <person name="Speth D.R."/>
            <person name="In T Zandt M."/>
            <person name="Guerrero Cruz S."/>
            <person name="Jetten M.S."/>
            <person name="Dutilh B.E."/>
        </authorList>
    </citation>
    <scope>NUCLEOTIDE SEQUENCE [LARGE SCALE GENOMIC DNA]</scope>
    <source>
        <strain evidence="2">OLB21</strain>
    </source>
</reference>
<dbReference type="InterPro" id="IPR015797">
    <property type="entry name" value="NUDIX_hydrolase-like_dom_sf"/>
</dbReference>
<protein>
    <submittedName>
        <fullName evidence="2">Isopentenyl-diphosphate Delta-isomerase</fullName>
        <ecNumber evidence="2">5.3.3.2</ecNumber>
    </submittedName>
</protein>